<feature type="compositionally biased region" description="Basic and acidic residues" evidence="1">
    <location>
        <begin position="157"/>
        <end position="166"/>
    </location>
</feature>
<feature type="compositionally biased region" description="Basic residues" evidence="1">
    <location>
        <begin position="207"/>
        <end position="216"/>
    </location>
</feature>
<dbReference type="EMBL" id="JAGTJQ010000001">
    <property type="protein sequence ID" value="KAH7041232.1"/>
    <property type="molecule type" value="Genomic_DNA"/>
</dbReference>
<organism evidence="3 4">
    <name type="scientific">Microdochium trichocladiopsis</name>
    <dbReference type="NCBI Taxonomy" id="1682393"/>
    <lineage>
        <taxon>Eukaryota</taxon>
        <taxon>Fungi</taxon>
        <taxon>Dikarya</taxon>
        <taxon>Ascomycota</taxon>
        <taxon>Pezizomycotina</taxon>
        <taxon>Sordariomycetes</taxon>
        <taxon>Xylariomycetidae</taxon>
        <taxon>Xylariales</taxon>
        <taxon>Microdochiaceae</taxon>
        <taxon>Microdochium</taxon>
    </lineage>
</organism>
<evidence type="ECO:0000313" key="3">
    <source>
        <dbReference type="EMBL" id="KAH7041232.1"/>
    </source>
</evidence>
<gene>
    <name evidence="3" type="ORF">B0I36DRAFT_344851</name>
</gene>
<dbReference type="AlphaFoldDB" id="A0A9P9BWX5"/>
<feature type="compositionally biased region" description="Low complexity" evidence="1">
    <location>
        <begin position="71"/>
        <end position="82"/>
    </location>
</feature>
<evidence type="ECO:0000259" key="2">
    <source>
        <dbReference type="Pfam" id="PF15377"/>
    </source>
</evidence>
<feature type="compositionally biased region" description="Low complexity" evidence="1">
    <location>
        <begin position="189"/>
        <end position="206"/>
    </location>
</feature>
<reference evidence="3" key="1">
    <citation type="journal article" date="2021" name="Nat. Commun.">
        <title>Genetic determinants of endophytism in the Arabidopsis root mycobiome.</title>
        <authorList>
            <person name="Mesny F."/>
            <person name="Miyauchi S."/>
            <person name="Thiergart T."/>
            <person name="Pickel B."/>
            <person name="Atanasova L."/>
            <person name="Karlsson M."/>
            <person name="Huettel B."/>
            <person name="Barry K.W."/>
            <person name="Haridas S."/>
            <person name="Chen C."/>
            <person name="Bauer D."/>
            <person name="Andreopoulos W."/>
            <person name="Pangilinan J."/>
            <person name="LaButti K."/>
            <person name="Riley R."/>
            <person name="Lipzen A."/>
            <person name="Clum A."/>
            <person name="Drula E."/>
            <person name="Henrissat B."/>
            <person name="Kohler A."/>
            <person name="Grigoriev I.V."/>
            <person name="Martin F.M."/>
            <person name="Hacquard S."/>
        </authorList>
    </citation>
    <scope>NUCLEOTIDE SEQUENCE</scope>
    <source>
        <strain evidence="3">MPI-CAGE-CH-0230</strain>
    </source>
</reference>
<evidence type="ECO:0000313" key="4">
    <source>
        <dbReference type="Proteomes" id="UP000756346"/>
    </source>
</evidence>
<feature type="region of interest" description="Disordered" evidence="1">
    <location>
        <begin position="1"/>
        <end position="226"/>
    </location>
</feature>
<sequence length="226" mass="22951">MPEPKINARNLTYDGTLPPFLARLHGQHASSQREGGADPMLAARRRPGVKKRSASEEAEDAPVVVDEHGNVVSLAGVSAADADGGEASDVEGEDGAGRKGGSGEGEGAEEGGKDKGSKDSQGSAAGELGKREKVAGIGGVVKKRKVGRVVTGDDEDDGHKEEEGRTPLRTKPTKQAKGESTAGGSNGNTGKTAPTTATGPSASASTKPKKKAKKIKLSFGDDEEAG</sequence>
<comment type="caution">
    <text evidence="3">The sequence shown here is derived from an EMBL/GenBank/DDBJ whole genome shotgun (WGS) entry which is preliminary data.</text>
</comment>
<feature type="compositionally biased region" description="Basic residues" evidence="1">
    <location>
        <begin position="43"/>
        <end position="52"/>
    </location>
</feature>
<feature type="compositionally biased region" description="Acidic residues" evidence="1">
    <location>
        <begin position="83"/>
        <end position="94"/>
    </location>
</feature>
<feature type="domain" description="DUF4604" evidence="2">
    <location>
        <begin position="9"/>
        <end position="223"/>
    </location>
</feature>
<dbReference type="Proteomes" id="UP000756346">
    <property type="component" value="Unassembled WGS sequence"/>
</dbReference>
<name>A0A9P9BWX5_9PEZI</name>
<proteinExistence type="predicted"/>
<dbReference type="OrthoDB" id="5388322at2759"/>
<accession>A0A9P9BWX5</accession>
<dbReference type="GeneID" id="70185849"/>
<dbReference type="InterPro" id="IPR027911">
    <property type="entry name" value="DUF4604"/>
</dbReference>
<dbReference type="Pfam" id="PF15377">
    <property type="entry name" value="DUF4604"/>
    <property type="match status" value="1"/>
</dbReference>
<dbReference type="RefSeq" id="XP_046019287.1">
    <property type="nucleotide sequence ID" value="XM_046156303.1"/>
</dbReference>
<evidence type="ECO:0000256" key="1">
    <source>
        <dbReference type="SAM" id="MobiDB-lite"/>
    </source>
</evidence>
<protein>
    <recommendedName>
        <fullName evidence="2">DUF4604 domain-containing protein</fullName>
    </recommendedName>
</protein>
<keyword evidence="4" id="KW-1185">Reference proteome</keyword>